<protein>
    <recommendedName>
        <fullName evidence="4">Heme-binding protein</fullName>
    </recommendedName>
</protein>
<evidence type="ECO:0000256" key="1">
    <source>
        <dbReference type="SAM" id="SignalP"/>
    </source>
</evidence>
<organism evidence="2 3">
    <name type="scientific">Nitrospina gracilis (strain 3/211)</name>
    <dbReference type="NCBI Taxonomy" id="1266370"/>
    <lineage>
        <taxon>Bacteria</taxon>
        <taxon>Pseudomonadati</taxon>
        <taxon>Nitrospinota/Tectimicrobiota group</taxon>
        <taxon>Nitrospinota</taxon>
        <taxon>Nitrospinia</taxon>
        <taxon>Nitrospinales</taxon>
        <taxon>Nitrospinaceae</taxon>
        <taxon>Nitrospina</taxon>
    </lineage>
</organism>
<dbReference type="FunCoup" id="M1YYE4">
    <property type="interactions" value="7"/>
</dbReference>
<accession>M1YYE4</accession>
<feature type="signal peptide" evidence="1">
    <location>
        <begin position="1"/>
        <end position="20"/>
    </location>
</feature>
<dbReference type="PANTHER" id="PTHR34309">
    <property type="entry name" value="SLR1406 PROTEIN"/>
    <property type="match status" value="1"/>
</dbReference>
<comment type="caution">
    <text evidence="2">The sequence shown here is derived from an EMBL/GenBank/DDBJ whole genome shotgun (WGS) entry which is preliminary data.</text>
</comment>
<keyword evidence="3" id="KW-1185">Reference proteome</keyword>
<evidence type="ECO:0008006" key="4">
    <source>
        <dbReference type="Google" id="ProtNLM"/>
    </source>
</evidence>
<feature type="chain" id="PRO_5004019849" description="Heme-binding protein" evidence="1">
    <location>
        <begin position="21"/>
        <end position="159"/>
    </location>
</feature>
<keyword evidence="1" id="KW-0732">Signal</keyword>
<dbReference type="Pfam" id="PF03928">
    <property type="entry name" value="HbpS-like"/>
    <property type="match status" value="1"/>
</dbReference>
<proteinExistence type="predicted"/>
<dbReference type="HOGENOM" id="CLU_103773_0_1_0"/>
<dbReference type="SUPFAM" id="SSF143744">
    <property type="entry name" value="GlcG-like"/>
    <property type="match status" value="1"/>
</dbReference>
<dbReference type="STRING" id="1266370.NITGR_270041"/>
<evidence type="ECO:0000313" key="2">
    <source>
        <dbReference type="EMBL" id="CCQ90281.1"/>
    </source>
</evidence>
<gene>
    <name evidence="2" type="ORF">NITGR_270041</name>
</gene>
<dbReference type="Gene3D" id="3.30.450.150">
    <property type="entry name" value="Haem-degrading domain"/>
    <property type="match status" value="1"/>
</dbReference>
<reference evidence="2 3" key="1">
    <citation type="journal article" date="2013" name="Front. Microbiol.">
        <title>The genome of Nitrospina gracilis illuminates the metabolism and evolution of the major marine nitrite oxidizer.</title>
        <authorList>
            <person name="Luecker S."/>
            <person name="Nowka B."/>
            <person name="Rattei T."/>
            <person name="Spieck E."/>
            <person name="and Daims H."/>
        </authorList>
    </citation>
    <scope>NUCLEOTIDE SEQUENCE [LARGE SCALE GENOMIC DNA]</scope>
    <source>
        <strain evidence="2 3">3/211</strain>
    </source>
</reference>
<name>M1YYE4_NITG3</name>
<sequence>MGVVALMLSFALPGTGQANALPEIKALPLELAIKAGLATLDECSRNNYRVSVAVVDRGGNVKALLRHDGAGAHTPDSSFKKAYTSASLGRPTMELAELLVKVPRIQALRDMNDKILILGGGLPIKLDGQLVGGIGVGGAPGDQFDETCARAGLKAIGAE</sequence>
<evidence type="ECO:0000313" key="3">
    <source>
        <dbReference type="Proteomes" id="UP000011704"/>
    </source>
</evidence>
<dbReference type="Proteomes" id="UP000011704">
    <property type="component" value="Unassembled WGS sequence"/>
</dbReference>
<dbReference type="AlphaFoldDB" id="M1YYE4"/>
<dbReference type="InterPro" id="IPR052517">
    <property type="entry name" value="GlcG_carb_metab_protein"/>
</dbReference>
<dbReference type="InterPro" id="IPR038084">
    <property type="entry name" value="PduO/GlcC-like_sf"/>
</dbReference>
<dbReference type="InterPro" id="IPR005624">
    <property type="entry name" value="PduO/GlcC-like"/>
</dbReference>
<dbReference type="PANTHER" id="PTHR34309:SF10">
    <property type="entry name" value="SLR1406 PROTEIN"/>
    <property type="match status" value="1"/>
</dbReference>
<dbReference type="EMBL" id="CAQJ01000030">
    <property type="protein sequence ID" value="CCQ90281.1"/>
    <property type="molecule type" value="Genomic_DNA"/>
</dbReference>
<dbReference type="InParanoid" id="M1YYE4"/>